<dbReference type="PANTHER" id="PTHR11079:SF179">
    <property type="entry name" value="TRNA(ADENINE(34)) DEAMINASE, CHLOROPLASTIC"/>
    <property type="match status" value="1"/>
</dbReference>
<evidence type="ECO:0000256" key="5">
    <source>
        <dbReference type="ARBA" id="ARBA00022801"/>
    </source>
</evidence>
<evidence type="ECO:0000256" key="4">
    <source>
        <dbReference type="ARBA" id="ARBA00022723"/>
    </source>
</evidence>
<comment type="catalytic activity">
    <reaction evidence="7">
        <text>adenosine(34) in tRNA + H2O + H(+) = inosine(34) in tRNA + NH4(+)</text>
        <dbReference type="Rhea" id="RHEA:43168"/>
        <dbReference type="Rhea" id="RHEA-COMP:10373"/>
        <dbReference type="Rhea" id="RHEA-COMP:10374"/>
        <dbReference type="ChEBI" id="CHEBI:15377"/>
        <dbReference type="ChEBI" id="CHEBI:15378"/>
        <dbReference type="ChEBI" id="CHEBI:28938"/>
        <dbReference type="ChEBI" id="CHEBI:74411"/>
        <dbReference type="ChEBI" id="CHEBI:82852"/>
        <dbReference type="EC" id="3.5.4.33"/>
    </reaction>
</comment>
<keyword evidence="6" id="KW-0862">Zinc</keyword>
<dbReference type="Gene3D" id="3.40.140.10">
    <property type="entry name" value="Cytidine Deaminase, domain 2"/>
    <property type="match status" value="1"/>
</dbReference>
<dbReference type="InterPro" id="IPR016193">
    <property type="entry name" value="Cytidine_deaminase-like"/>
</dbReference>
<evidence type="ECO:0000313" key="10">
    <source>
        <dbReference type="Proteomes" id="UP001295423"/>
    </source>
</evidence>
<feature type="domain" description="CMP/dCMP-type deaminase" evidence="8">
    <location>
        <begin position="11"/>
        <end position="126"/>
    </location>
</feature>
<dbReference type="PROSITE" id="PS51747">
    <property type="entry name" value="CYT_DCMP_DEAMINASES_2"/>
    <property type="match status" value="1"/>
</dbReference>
<proteinExistence type="inferred from homology"/>
<evidence type="ECO:0000313" key="9">
    <source>
        <dbReference type="EMBL" id="CAJ1947475.1"/>
    </source>
</evidence>
<dbReference type="EC" id="3.5.4.33" evidence="2"/>
<dbReference type="EMBL" id="CAKOGP040001728">
    <property type="protein sequence ID" value="CAJ1947475.1"/>
    <property type="molecule type" value="Genomic_DNA"/>
</dbReference>
<dbReference type="HAMAP" id="MF_00972">
    <property type="entry name" value="tRNA_aden_deaminase"/>
    <property type="match status" value="1"/>
</dbReference>
<accession>A0AAD2FNP4</accession>
<evidence type="ECO:0000256" key="1">
    <source>
        <dbReference type="ARBA" id="ARBA00001947"/>
    </source>
</evidence>
<dbReference type="Pfam" id="PF00383">
    <property type="entry name" value="dCMP_cyt_deam_1"/>
    <property type="match status" value="1"/>
</dbReference>
<dbReference type="CDD" id="cd01285">
    <property type="entry name" value="nucleoside_deaminase"/>
    <property type="match status" value="1"/>
</dbReference>
<evidence type="ECO:0000256" key="6">
    <source>
        <dbReference type="ARBA" id="ARBA00022833"/>
    </source>
</evidence>
<evidence type="ECO:0000259" key="8">
    <source>
        <dbReference type="PROSITE" id="PS51747"/>
    </source>
</evidence>
<keyword evidence="10" id="KW-1185">Reference proteome</keyword>
<dbReference type="GO" id="GO:0002100">
    <property type="term" value="P:tRNA wobble adenosine to inosine editing"/>
    <property type="evidence" value="ECO:0007669"/>
    <property type="project" value="InterPro"/>
</dbReference>
<reference evidence="9" key="1">
    <citation type="submission" date="2023-08" db="EMBL/GenBank/DDBJ databases">
        <authorList>
            <person name="Audoor S."/>
            <person name="Bilcke G."/>
        </authorList>
    </citation>
    <scope>NUCLEOTIDE SEQUENCE</scope>
</reference>
<comment type="caution">
    <text evidence="9">The sequence shown here is derived from an EMBL/GenBank/DDBJ whole genome shotgun (WGS) entry which is preliminary data.</text>
</comment>
<dbReference type="SUPFAM" id="SSF53927">
    <property type="entry name" value="Cytidine deaminase-like"/>
    <property type="match status" value="1"/>
</dbReference>
<dbReference type="InterPro" id="IPR028883">
    <property type="entry name" value="tRNA_aden_deaminase"/>
</dbReference>
<keyword evidence="3" id="KW-0819">tRNA processing</keyword>
<comment type="cofactor">
    <cofactor evidence="1">
        <name>Zn(2+)</name>
        <dbReference type="ChEBI" id="CHEBI:29105"/>
    </cofactor>
</comment>
<dbReference type="GO" id="GO:0052717">
    <property type="term" value="F:tRNA-specific adenosine-34 deaminase activity"/>
    <property type="evidence" value="ECO:0007669"/>
    <property type="project" value="UniProtKB-EC"/>
</dbReference>
<evidence type="ECO:0000256" key="3">
    <source>
        <dbReference type="ARBA" id="ARBA00022694"/>
    </source>
</evidence>
<evidence type="ECO:0000256" key="2">
    <source>
        <dbReference type="ARBA" id="ARBA00012740"/>
    </source>
</evidence>
<evidence type="ECO:0000256" key="7">
    <source>
        <dbReference type="ARBA" id="ARBA00048045"/>
    </source>
</evidence>
<dbReference type="GO" id="GO:0046872">
    <property type="term" value="F:metal ion binding"/>
    <property type="evidence" value="ECO:0007669"/>
    <property type="project" value="UniProtKB-KW"/>
</dbReference>
<protein>
    <recommendedName>
        <fullName evidence="2">tRNA(adenine(34)) deaminase</fullName>
        <ecNumber evidence="2">3.5.4.33</ecNumber>
    </recommendedName>
</protein>
<organism evidence="9 10">
    <name type="scientific">Cylindrotheca closterium</name>
    <dbReference type="NCBI Taxonomy" id="2856"/>
    <lineage>
        <taxon>Eukaryota</taxon>
        <taxon>Sar</taxon>
        <taxon>Stramenopiles</taxon>
        <taxon>Ochrophyta</taxon>
        <taxon>Bacillariophyta</taxon>
        <taxon>Bacillariophyceae</taxon>
        <taxon>Bacillariophycidae</taxon>
        <taxon>Bacillariales</taxon>
        <taxon>Bacillariaceae</taxon>
        <taxon>Cylindrotheca</taxon>
    </lineage>
</organism>
<keyword evidence="5" id="KW-0378">Hydrolase</keyword>
<name>A0AAD2FNP4_9STRA</name>
<keyword evidence="4" id="KW-0479">Metal-binding</keyword>
<gene>
    <name evidence="9" type="ORF">CYCCA115_LOCUS11162</name>
</gene>
<sequence length="191" mass="21501">MVIEGPKNATSHHPRFMELALKQAKKAWEKGEVPIGAVVVGRSEDGEFKVVSKAHNNVETEFDASAHAELLALRKAASKARNWRLTNTTLYTTLEPCPMCLAAAQAFRVSSIVYGAPDLRLGAIKTHMQLLEVDHPYHTIEEVVPDVYSEESAAMLRSFFRARRQRSSNSMKREPRHGVLKRFFSNIRSLL</sequence>
<dbReference type="PANTHER" id="PTHR11079">
    <property type="entry name" value="CYTOSINE DEAMINASE FAMILY MEMBER"/>
    <property type="match status" value="1"/>
</dbReference>
<dbReference type="InterPro" id="IPR002125">
    <property type="entry name" value="CMP_dCMP_dom"/>
</dbReference>
<dbReference type="Proteomes" id="UP001295423">
    <property type="component" value="Unassembled WGS sequence"/>
</dbReference>
<dbReference type="AlphaFoldDB" id="A0AAD2FNP4"/>